<dbReference type="AlphaFoldDB" id="A0A381YM36"/>
<dbReference type="PANTHER" id="PTHR39082">
    <property type="entry name" value="PHOSPHOLIPASE C-BETA-2-RELATED"/>
    <property type="match status" value="1"/>
</dbReference>
<organism evidence="4">
    <name type="scientific">marine metagenome</name>
    <dbReference type="NCBI Taxonomy" id="408172"/>
    <lineage>
        <taxon>unclassified sequences</taxon>
        <taxon>metagenomes</taxon>
        <taxon>ecological metagenomes</taxon>
    </lineage>
</organism>
<feature type="domain" description="CT398-like coiled coil hairpin" evidence="3">
    <location>
        <begin position="9"/>
        <end position="181"/>
    </location>
</feature>
<reference evidence="4" key="1">
    <citation type="submission" date="2018-05" db="EMBL/GenBank/DDBJ databases">
        <authorList>
            <person name="Lanie J.A."/>
            <person name="Ng W.-L."/>
            <person name="Kazmierczak K.M."/>
            <person name="Andrzejewski T.M."/>
            <person name="Davidsen T.M."/>
            <person name="Wayne K.J."/>
            <person name="Tettelin H."/>
            <person name="Glass J.I."/>
            <person name="Rusch D."/>
            <person name="Podicherti R."/>
            <person name="Tsui H.-C.T."/>
            <person name="Winkler M.E."/>
        </authorList>
    </citation>
    <scope>NUCLEOTIDE SEQUENCE</scope>
</reference>
<accession>A0A381YM36</accession>
<gene>
    <name evidence="4" type="ORF">METZ01_LOCUS130898</name>
</gene>
<sequence length="234" mass="26263">MSITHLVELQGIDSQLDDLNGLLGDLPKMVEELNEQESRLISKLKEDKTRLKDINLSLKKSETANSEIQEKINKLTDQLFLVTNNKQYDALTNEIDHFKEQKDENDSHIILSMDEKEILEKSMNENETSLEDLKTDLGFRRKKLETALSETSEEKAALEKSREEQISKIDFSTIQIYTKVISARSGVAVVSLSGDACGGCGAALPIQMASEIRAAAAHTHRCDNCGRFVYSKKN</sequence>
<dbReference type="InterPro" id="IPR003743">
    <property type="entry name" value="Zf-RING_7"/>
</dbReference>
<keyword evidence="1" id="KW-0175">Coiled coil</keyword>
<dbReference type="InterPro" id="IPR056003">
    <property type="entry name" value="CT398_CC_hairpin"/>
</dbReference>
<protein>
    <submittedName>
        <fullName evidence="4">Uncharacterized protein</fullName>
    </submittedName>
</protein>
<evidence type="ECO:0000313" key="4">
    <source>
        <dbReference type="EMBL" id="SVA78044.1"/>
    </source>
</evidence>
<dbReference type="InterPro" id="IPR052376">
    <property type="entry name" value="Oxidative_Scav/Glycosyltrans"/>
</dbReference>
<evidence type="ECO:0000259" key="3">
    <source>
        <dbReference type="Pfam" id="PF24481"/>
    </source>
</evidence>
<dbReference type="PANTHER" id="PTHR39082:SF1">
    <property type="entry name" value="SCAVENGER RECEPTOR CLASS A MEMBER 3"/>
    <property type="match status" value="1"/>
</dbReference>
<evidence type="ECO:0000259" key="2">
    <source>
        <dbReference type="Pfam" id="PF02591"/>
    </source>
</evidence>
<dbReference type="Gene3D" id="1.10.287.1490">
    <property type="match status" value="1"/>
</dbReference>
<dbReference type="Pfam" id="PF24481">
    <property type="entry name" value="CT398_CC"/>
    <property type="match status" value="1"/>
</dbReference>
<dbReference type="EMBL" id="UINC01018553">
    <property type="protein sequence ID" value="SVA78044.1"/>
    <property type="molecule type" value="Genomic_DNA"/>
</dbReference>
<dbReference type="Pfam" id="PF02591">
    <property type="entry name" value="Zn_ribbon_9"/>
    <property type="match status" value="1"/>
</dbReference>
<feature type="coiled-coil region" evidence="1">
    <location>
        <begin position="30"/>
        <end position="168"/>
    </location>
</feature>
<feature type="domain" description="C4-type zinc ribbon" evidence="2">
    <location>
        <begin position="196"/>
        <end position="228"/>
    </location>
</feature>
<proteinExistence type="predicted"/>
<evidence type="ECO:0000256" key="1">
    <source>
        <dbReference type="SAM" id="Coils"/>
    </source>
</evidence>
<name>A0A381YM36_9ZZZZ</name>